<evidence type="ECO:0000256" key="1">
    <source>
        <dbReference type="ARBA" id="ARBA00022723"/>
    </source>
</evidence>
<evidence type="ECO:0000313" key="5">
    <source>
        <dbReference type="EMBL" id="SVB01071.1"/>
    </source>
</evidence>
<dbReference type="InterPro" id="IPR013149">
    <property type="entry name" value="ADH-like_C"/>
</dbReference>
<dbReference type="PANTHER" id="PTHR43401:SF2">
    <property type="entry name" value="L-THREONINE 3-DEHYDROGENASE"/>
    <property type="match status" value="1"/>
</dbReference>
<organism evidence="5">
    <name type="scientific">marine metagenome</name>
    <dbReference type="NCBI Taxonomy" id="408172"/>
    <lineage>
        <taxon>unclassified sequences</taxon>
        <taxon>metagenomes</taxon>
        <taxon>ecological metagenomes</taxon>
    </lineage>
</organism>
<dbReference type="Pfam" id="PF08240">
    <property type="entry name" value="ADH_N"/>
    <property type="match status" value="1"/>
</dbReference>
<proteinExistence type="predicted"/>
<dbReference type="EMBL" id="UINC01025456">
    <property type="protein sequence ID" value="SVB01071.1"/>
    <property type="molecule type" value="Genomic_DNA"/>
</dbReference>
<dbReference type="InterPro" id="IPR011032">
    <property type="entry name" value="GroES-like_sf"/>
</dbReference>
<accession>A0A382AIF4</accession>
<feature type="domain" description="Enoyl reductase (ER)" evidence="4">
    <location>
        <begin position="7"/>
        <end position="328"/>
    </location>
</feature>
<dbReference type="InterPro" id="IPR050129">
    <property type="entry name" value="Zn_alcohol_dh"/>
</dbReference>
<keyword evidence="1" id="KW-0479">Metal-binding</keyword>
<dbReference type="SUPFAM" id="SSF51735">
    <property type="entry name" value="NAD(P)-binding Rossmann-fold domains"/>
    <property type="match status" value="1"/>
</dbReference>
<sequence length="332" mass="36613">MAAVVYTAPEEMTYVPEYRSTQQDRDDDVLLRIKSVGICGSDMHAYHGKDPRRKPGLILGHEFCGEIVEGQKRGQIVTGNPLITCGKCDYCLQGRDNLCSDRDMIGMNRQGAFAQYMTIPKRCLIEAPKDMDPNHIALTEPAATVIHAVNIAVKESYLPIQECQVLVIGAGAIGLLTALLLKSYGVKMQVLETNLARHPCVKEHVGIDAINPITQTLSSNNFDIVIDCVGSEKTSSLSFETIKTGGVIINVGLQSWTSSINIRKLTLEEIKLIGCYTYSMEDFKSALKTIESGKFGNLSWIKELPLSDANLAFRQLHDDRMSSAKVILKPHL</sequence>
<dbReference type="Pfam" id="PF00107">
    <property type="entry name" value="ADH_zinc_N"/>
    <property type="match status" value="1"/>
</dbReference>
<name>A0A382AIF4_9ZZZZ</name>
<dbReference type="InterPro" id="IPR013154">
    <property type="entry name" value="ADH-like_N"/>
</dbReference>
<dbReference type="GO" id="GO:0046872">
    <property type="term" value="F:metal ion binding"/>
    <property type="evidence" value="ECO:0007669"/>
    <property type="project" value="UniProtKB-KW"/>
</dbReference>
<dbReference type="InterPro" id="IPR036291">
    <property type="entry name" value="NAD(P)-bd_dom_sf"/>
</dbReference>
<gene>
    <name evidence="5" type="ORF">METZ01_LOCUS153925</name>
</gene>
<keyword evidence="3" id="KW-0560">Oxidoreductase</keyword>
<dbReference type="Gene3D" id="3.90.180.10">
    <property type="entry name" value="Medium-chain alcohol dehydrogenases, catalytic domain"/>
    <property type="match status" value="1"/>
</dbReference>
<evidence type="ECO:0000259" key="4">
    <source>
        <dbReference type="SMART" id="SM00829"/>
    </source>
</evidence>
<dbReference type="Gene3D" id="3.40.50.720">
    <property type="entry name" value="NAD(P)-binding Rossmann-like Domain"/>
    <property type="match status" value="1"/>
</dbReference>
<dbReference type="GO" id="GO:0016491">
    <property type="term" value="F:oxidoreductase activity"/>
    <property type="evidence" value="ECO:0007669"/>
    <property type="project" value="UniProtKB-KW"/>
</dbReference>
<keyword evidence="2" id="KW-0862">Zinc</keyword>
<evidence type="ECO:0000256" key="3">
    <source>
        <dbReference type="ARBA" id="ARBA00023002"/>
    </source>
</evidence>
<dbReference type="InterPro" id="IPR020843">
    <property type="entry name" value="ER"/>
</dbReference>
<dbReference type="SMART" id="SM00829">
    <property type="entry name" value="PKS_ER"/>
    <property type="match status" value="1"/>
</dbReference>
<protein>
    <recommendedName>
        <fullName evidence="4">Enoyl reductase (ER) domain-containing protein</fullName>
    </recommendedName>
</protein>
<dbReference type="SUPFAM" id="SSF50129">
    <property type="entry name" value="GroES-like"/>
    <property type="match status" value="1"/>
</dbReference>
<reference evidence="5" key="1">
    <citation type="submission" date="2018-05" db="EMBL/GenBank/DDBJ databases">
        <authorList>
            <person name="Lanie J.A."/>
            <person name="Ng W.-L."/>
            <person name="Kazmierczak K.M."/>
            <person name="Andrzejewski T.M."/>
            <person name="Davidsen T.M."/>
            <person name="Wayne K.J."/>
            <person name="Tettelin H."/>
            <person name="Glass J.I."/>
            <person name="Rusch D."/>
            <person name="Podicherti R."/>
            <person name="Tsui H.-C.T."/>
            <person name="Winkler M.E."/>
        </authorList>
    </citation>
    <scope>NUCLEOTIDE SEQUENCE</scope>
</reference>
<dbReference type="AlphaFoldDB" id="A0A382AIF4"/>
<evidence type="ECO:0000256" key="2">
    <source>
        <dbReference type="ARBA" id="ARBA00022833"/>
    </source>
</evidence>
<dbReference type="PANTHER" id="PTHR43401">
    <property type="entry name" value="L-THREONINE 3-DEHYDROGENASE"/>
    <property type="match status" value="1"/>
</dbReference>